<name>A0A427YJM0_9TREE</name>
<evidence type="ECO:0000313" key="6">
    <source>
        <dbReference type="Proteomes" id="UP000279259"/>
    </source>
</evidence>
<feature type="region of interest" description="Disordered" evidence="3">
    <location>
        <begin position="107"/>
        <end position="188"/>
    </location>
</feature>
<dbReference type="EMBL" id="RSCD01000008">
    <property type="protein sequence ID" value="RSH91271.1"/>
    <property type="molecule type" value="Genomic_DNA"/>
</dbReference>
<comment type="caution">
    <text evidence="5">The sequence shown here is derived from an EMBL/GenBank/DDBJ whole genome shotgun (WGS) entry which is preliminary data.</text>
</comment>
<evidence type="ECO:0000313" key="5">
    <source>
        <dbReference type="EMBL" id="RSH91271.1"/>
    </source>
</evidence>
<dbReference type="GO" id="GO:0003723">
    <property type="term" value="F:RNA binding"/>
    <property type="evidence" value="ECO:0007669"/>
    <property type="project" value="UniProtKB-UniRule"/>
</dbReference>
<dbReference type="Proteomes" id="UP000279259">
    <property type="component" value="Unassembled WGS sequence"/>
</dbReference>
<dbReference type="STRING" id="1890683.A0A427YJM0"/>
<accession>A0A427YJM0</accession>
<dbReference type="Pfam" id="PF04059">
    <property type="entry name" value="RRM_2"/>
    <property type="match status" value="1"/>
</dbReference>
<feature type="domain" description="RRM" evidence="4">
    <location>
        <begin position="583"/>
        <end position="667"/>
    </location>
</feature>
<dbReference type="PROSITE" id="PS50102">
    <property type="entry name" value="RRM"/>
    <property type="match status" value="1"/>
</dbReference>
<dbReference type="SUPFAM" id="SSF54928">
    <property type="entry name" value="RNA-binding domain, RBD"/>
    <property type="match status" value="2"/>
</dbReference>
<keyword evidence="6" id="KW-1185">Reference proteome</keyword>
<gene>
    <name evidence="5" type="ORF">EHS25_009570</name>
</gene>
<evidence type="ECO:0000256" key="3">
    <source>
        <dbReference type="SAM" id="MobiDB-lite"/>
    </source>
</evidence>
<proteinExistence type="predicted"/>
<dbReference type="AlphaFoldDB" id="A0A427YJM0"/>
<feature type="compositionally biased region" description="Low complexity" evidence="3">
    <location>
        <begin position="171"/>
        <end position="187"/>
    </location>
</feature>
<reference evidence="5 6" key="1">
    <citation type="submission" date="2018-11" db="EMBL/GenBank/DDBJ databases">
        <title>Genome sequence of Saitozyma podzolica DSM 27192.</title>
        <authorList>
            <person name="Aliyu H."/>
            <person name="Gorte O."/>
            <person name="Ochsenreither K."/>
        </authorList>
    </citation>
    <scope>NUCLEOTIDE SEQUENCE [LARGE SCALE GENOMIC DNA]</scope>
    <source>
        <strain evidence="5 6">DSM 27192</strain>
    </source>
</reference>
<feature type="region of interest" description="Disordered" evidence="3">
    <location>
        <begin position="1"/>
        <end position="81"/>
    </location>
</feature>
<evidence type="ECO:0000259" key="4">
    <source>
        <dbReference type="PROSITE" id="PS50102"/>
    </source>
</evidence>
<feature type="compositionally biased region" description="Polar residues" evidence="3">
    <location>
        <begin position="107"/>
        <end position="122"/>
    </location>
</feature>
<feature type="compositionally biased region" description="Low complexity" evidence="3">
    <location>
        <begin position="61"/>
        <end position="73"/>
    </location>
</feature>
<dbReference type="InterPro" id="IPR007201">
    <property type="entry name" value="Mei2-like_Rrm_C"/>
</dbReference>
<dbReference type="InterPro" id="IPR035979">
    <property type="entry name" value="RBD_domain_sf"/>
</dbReference>
<dbReference type="PANTHER" id="PTHR23189">
    <property type="entry name" value="RNA RECOGNITION MOTIF-CONTAINING"/>
    <property type="match status" value="1"/>
</dbReference>
<dbReference type="InterPro" id="IPR000504">
    <property type="entry name" value="RRM_dom"/>
</dbReference>
<dbReference type="InterPro" id="IPR012677">
    <property type="entry name" value="Nucleotide-bd_a/b_plait_sf"/>
</dbReference>
<dbReference type="InterPro" id="IPR034862">
    <property type="entry name" value="Fungal_Mei2-like_RRM3"/>
</dbReference>
<evidence type="ECO:0000256" key="2">
    <source>
        <dbReference type="PROSITE-ProRule" id="PRU00176"/>
    </source>
</evidence>
<protein>
    <recommendedName>
        <fullName evidence="4">RRM domain-containing protein</fullName>
    </recommendedName>
</protein>
<dbReference type="Gene3D" id="3.30.70.330">
    <property type="match status" value="2"/>
</dbReference>
<evidence type="ECO:0000256" key="1">
    <source>
        <dbReference type="ARBA" id="ARBA00022884"/>
    </source>
</evidence>
<dbReference type="OrthoDB" id="417481at2759"/>
<feature type="compositionally biased region" description="Low complexity" evidence="3">
    <location>
        <begin position="143"/>
        <end position="161"/>
    </location>
</feature>
<feature type="compositionally biased region" description="Low complexity" evidence="3">
    <location>
        <begin position="10"/>
        <end position="29"/>
    </location>
</feature>
<organism evidence="5 6">
    <name type="scientific">Saitozyma podzolica</name>
    <dbReference type="NCBI Taxonomy" id="1890683"/>
    <lineage>
        <taxon>Eukaryota</taxon>
        <taxon>Fungi</taxon>
        <taxon>Dikarya</taxon>
        <taxon>Basidiomycota</taxon>
        <taxon>Agaricomycotina</taxon>
        <taxon>Tremellomycetes</taxon>
        <taxon>Tremellales</taxon>
        <taxon>Trimorphomycetaceae</taxon>
        <taxon>Saitozyma</taxon>
    </lineage>
</organism>
<keyword evidence="1 2" id="KW-0694">RNA-binding</keyword>
<sequence>MSSHSGMRASTPSSKSFHMSSFRSSPLSSQARNPMTPLRAEKSSPSSFHSAVGHERKDTPSRSSTSSGPSAAPNISQLNPGSSVFQPLHGLALPDIAGLTLSEEVSSYGSDPQIRSQRQVSGVDSHDHYAAHGTTAYPRTPGLTSSTRSTTSTLASSNLATPHTPRRSDAHSSAYYTASSHPASSPTLFNEESPYGLSLLKSTVALEPFQDTLETAEEIGRYLLIQDIPKSTSMDDVDSLIHQIEAEFKLVIPKDLSTKGTVIVAFYDPREATKVYRALQDNKVKFGNDPLVVPKALRCMRIDRAVIEKVVGFEIGDELWAHSESRVVVELVGGRERDEKAIETCLKRFGDVQRVQGVVPRGKVSEDIRTGVGAPSGLTSPQKFIVEYWDTRHATQAVKHLHNARFEDARVLASFYSDDQYTANETRTFCRAQSGPASFTLGSSAYKIGSLDFRPRDREPAADSRHYGTHVEEDVFGSIPITPTTSSSRASGMTPRSIYSLNNGNPGSFSPLAPYNMPYSPSASRRSSLPFVVNEMGSLRTAYPYTARGEGTGTPWKPRAKHFVPAENVVFEERVRAGLDPRTTIMIKDVPNKLSRQGLVQVLDEVVPGEYDFVYLRFDFKNSCNVGYAFVNFVSVQALYRFVKARVGKRWNMFSSEKVLQVSYANIQGKEALVNKFRNSTVMEAHEDWRPLIFYSDGAKKGWPEPFPEPDPSVLRSKWESARFPGFGGSFGSPSNRFDDSGLYDYASIQYDPNYGI</sequence>
<dbReference type="CDD" id="cd12532">
    <property type="entry name" value="RRM3_MEI2_fungi"/>
    <property type="match status" value="1"/>
</dbReference>